<reference evidence="1 2" key="1">
    <citation type="submission" date="2018-12" db="EMBL/GenBank/DDBJ databases">
        <title>Genomic taxonomy of the Vibrionaceae family.</title>
        <authorList>
            <person name="Gomez-Gil B."/>
            <person name="Enciso-Ibarra K."/>
        </authorList>
    </citation>
    <scope>NUCLEOTIDE SEQUENCE [LARGE SCALE GENOMIC DNA]</scope>
    <source>
        <strain evidence="1 2">CAIM 594</strain>
    </source>
</reference>
<evidence type="ECO:0008006" key="3">
    <source>
        <dbReference type="Google" id="ProtNLM"/>
    </source>
</evidence>
<name>A0A3R9F7V2_9VIBR</name>
<protein>
    <recommendedName>
        <fullName evidence="3">Cytochrome oxidase biogenesis cluster protein</fullName>
    </recommendedName>
</protein>
<keyword evidence="2" id="KW-1185">Reference proteome</keyword>
<comment type="caution">
    <text evidence="1">The sequence shown here is derived from an EMBL/GenBank/DDBJ whole genome shotgun (WGS) entry which is preliminary data.</text>
</comment>
<dbReference type="AlphaFoldDB" id="A0A3R9F7V2"/>
<evidence type="ECO:0000313" key="2">
    <source>
        <dbReference type="Proteomes" id="UP000269041"/>
    </source>
</evidence>
<dbReference type="OrthoDB" id="9785445at2"/>
<sequence length="182" mass="20698">MINKVSRGRVMFVALITMFALPAVIAKVLLINQWYESGVTNKGQLIESRQSYEKLGVTNPYVGQQWQLGYLVPSTCNEFCHQQMYLLGQSHLALGKYQSRVVPVLLISKMSDKTVSQEHQFNLIEVNDAFHQLVSDFELVIVDPLGQLVMRYPLVESQDELISQSKDILTDLRKLLKLSRVG</sequence>
<proteinExistence type="predicted"/>
<dbReference type="EMBL" id="RSFA01000049">
    <property type="protein sequence ID" value="RSD30889.1"/>
    <property type="molecule type" value="Genomic_DNA"/>
</dbReference>
<organism evidence="1 2">
    <name type="scientific">Vibrio pectenicida</name>
    <dbReference type="NCBI Taxonomy" id="62763"/>
    <lineage>
        <taxon>Bacteria</taxon>
        <taxon>Pseudomonadati</taxon>
        <taxon>Pseudomonadota</taxon>
        <taxon>Gammaproteobacteria</taxon>
        <taxon>Vibrionales</taxon>
        <taxon>Vibrionaceae</taxon>
        <taxon>Vibrio</taxon>
    </lineage>
</organism>
<gene>
    <name evidence="1" type="ORF">EJA03_11655</name>
</gene>
<evidence type="ECO:0000313" key="1">
    <source>
        <dbReference type="EMBL" id="RSD30889.1"/>
    </source>
</evidence>
<dbReference type="Proteomes" id="UP000269041">
    <property type="component" value="Unassembled WGS sequence"/>
</dbReference>
<dbReference type="RefSeq" id="WP_125321712.1">
    <property type="nucleotide sequence ID" value="NZ_AP024890.1"/>
</dbReference>
<accession>A0A3R9F7V2</accession>